<proteinExistence type="predicted"/>
<name>A0A251VH38_HELAN</name>
<dbReference type="InParanoid" id="A0A251VH38"/>
<dbReference type="AlphaFoldDB" id="A0A251VH38"/>
<sequence length="80" mass="9328">MKLECYQQYEGCYSWHLFGYDYPGGYDRDMGGRPGFPDDRLRGRYGGRGYQGGLSGKHQFFYICNSSIITQLVNRIFLFC</sequence>
<dbReference type="Gramene" id="mRNA:HanXRQr2_Chr02g0065541">
    <property type="protein sequence ID" value="mRNA:HanXRQr2_Chr02g0065541"/>
    <property type="gene ID" value="HanXRQr2_Chr02g0065541"/>
</dbReference>
<accession>A0A251VH38</accession>
<reference evidence="1 3" key="1">
    <citation type="journal article" date="2017" name="Nature">
        <title>The sunflower genome provides insights into oil metabolism, flowering and Asterid evolution.</title>
        <authorList>
            <person name="Badouin H."/>
            <person name="Gouzy J."/>
            <person name="Grassa C.J."/>
            <person name="Murat F."/>
            <person name="Staton S.E."/>
            <person name="Cottret L."/>
            <person name="Lelandais-Briere C."/>
            <person name="Owens G.L."/>
            <person name="Carrere S."/>
            <person name="Mayjonade B."/>
            <person name="Legrand L."/>
            <person name="Gill N."/>
            <person name="Kane N.C."/>
            <person name="Bowers J.E."/>
            <person name="Hubner S."/>
            <person name="Bellec A."/>
            <person name="Berard A."/>
            <person name="Berges H."/>
            <person name="Blanchet N."/>
            <person name="Boniface M.C."/>
            <person name="Brunel D."/>
            <person name="Catrice O."/>
            <person name="Chaidir N."/>
            <person name="Claudel C."/>
            <person name="Donnadieu C."/>
            <person name="Faraut T."/>
            <person name="Fievet G."/>
            <person name="Helmstetter N."/>
            <person name="King M."/>
            <person name="Knapp S.J."/>
            <person name="Lai Z."/>
            <person name="Le Paslier M.C."/>
            <person name="Lippi Y."/>
            <person name="Lorenzon L."/>
            <person name="Mandel J.R."/>
            <person name="Marage G."/>
            <person name="Marchand G."/>
            <person name="Marquand E."/>
            <person name="Bret-Mestries E."/>
            <person name="Morien E."/>
            <person name="Nambeesan S."/>
            <person name="Nguyen T."/>
            <person name="Pegot-Espagnet P."/>
            <person name="Pouilly N."/>
            <person name="Raftis F."/>
            <person name="Sallet E."/>
            <person name="Schiex T."/>
            <person name="Thomas J."/>
            <person name="Vandecasteele C."/>
            <person name="Vares D."/>
            <person name="Vear F."/>
            <person name="Vautrin S."/>
            <person name="Crespi M."/>
            <person name="Mangin B."/>
            <person name="Burke J.M."/>
            <person name="Salse J."/>
            <person name="Munos S."/>
            <person name="Vincourt P."/>
            <person name="Rieseberg L.H."/>
            <person name="Langlade N.B."/>
        </authorList>
    </citation>
    <scope>NUCLEOTIDE SEQUENCE [LARGE SCALE GENOMIC DNA]</scope>
    <source>
        <strain evidence="3">cv. SF193</strain>
        <tissue evidence="1">Leaves</tissue>
    </source>
</reference>
<dbReference type="Proteomes" id="UP000215914">
    <property type="component" value="Chromosome 2"/>
</dbReference>
<dbReference type="EMBL" id="CM007891">
    <property type="protein sequence ID" value="OTG34011.1"/>
    <property type="molecule type" value="Genomic_DNA"/>
</dbReference>
<reference evidence="1" key="3">
    <citation type="submission" date="2020-06" db="EMBL/GenBank/DDBJ databases">
        <title>Helianthus annuus Genome sequencing and assembly Release 2.</title>
        <authorList>
            <person name="Gouzy J."/>
            <person name="Langlade N."/>
            <person name="Munos S."/>
        </authorList>
    </citation>
    <scope>NUCLEOTIDE SEQUENCE</scope>
    <source>
        <tissue evidence="1">Leaves</tissue>
    </source>
</reference>
<evidence type="ECO:0000313" key="1">
    <source>
        <dbReference type="EMBL" id="KAF5818460.1"/>
    </source>
</evidence>
<evidence type="ECO:0000313" key="2">
    <source>
        <dbReference type="EMBL" id="OTG34011.1"/>
    </source>
</evidence>
<dbReference type="EMBL" id="MNCJ02000317">
    <property type="protein sequence ID" value="KAF5818460.1"/>
    <property type="molecule type" value="Genomic_DNA"/>
</dbReference>
<organism evidence="2 3">
    <name type="scientific">Helianthus annuus</name>
    <name type="common">Common sunflower</name>
    <dbReference type="NCBI Taxonomy" id="4232"/>
    <lineage>
        <taxon>Eukaryota</taxon>
        <taxon>Viridiplantae</taxon>
        <taxon>Streptophyta</taxon>
        <taxon>Embryophyta</taxon>
        <taxon>Tracheophyta</taxon>
        <taxon>Spermatophyta</taxon>
        <taxon>Magnoliopsida</taxon>
        <taxon>eudicotyledons</taxon>
        <taxon>Gunneridae</taxon>
        <taxon>Pentapetalae</taxon>
        <taxon>asterids</taxon>
        <taxon>campanulids</taxon>
        <taxon>Asterales</taxon>
        <taxon>Asteraceae</taxon>
        <taxon>Asteroideae</taxon>
        <taxon>Heliantheae alliance</taxon>
        <taxon>Heliantheae</taxon>
        <taxon>Helianthus</taxon>
    </lineage>
</organism>
<reference evidence="2" key="2">
    <citation type="submission" date="2017-02" db="EMBL/GenBank/DDBJ databases">
        <title>Sunflower complete genome.</title>
        <authorList>
            <person name="Langlade N."/>
            <person name="Munos S."/>
        </authorList>
    </citation>
    <scope>NUCLEOTIDE SEQUENCE [LARGE SCALE GENOMIC DNA]</scope>
    <source>
        <tissue evidence="2">Leaves</tissue>
    </source>
</reference>
<protein>
    <submittedName>
        <fullName evidence="2">Uncharacterized protein</fullName>
    </submittedName>
</protein>
<evidence type="ECO:0000313" key="3">
    <source>
        <dbReference type="Proteomes" id="UP000215914"/>
    </source>
</evidence>
<keyword evidence="3" id="KW-1185">Reference proteome</keyword>
<gene>
    <name evidence="2" type="ORF">HannXRQ_Chr02g0040941</name>
    <name evidence="1" type="ORF">HanXRQr2_Chr02g0065541</name>
</gene>
<dbReference type="STRING" id="4232.A0A251VH38"/>